<dbReference type="EMBL" id="CR940353">
    <property type="protein sequence ID" value="CAI76141.1"/>
    <property type="molecule type" value="Genomic_DNA"/>
</dbReference>
<accession>Q4UAL0</accession>
<gene>
    <name evidence="3" type="ORF">TA07560</name>
</gene>
<dbReference type="OMA" id="NMNIELM"/>
<reference evidence="3 4" key="1">
    <citation type="journal article" date="2005" name="Science">
        <title>Genome of the host-cell transforming parasite Theileria annulata compared with T. parva.</title>
        <authorList>
            <person name="Pain A."/>
            <person name="Renauld H."/>
            <person name="Berriman M."/>
            <person name="Murphy L."/>
            <person name="Yeats C.A."/>
            <person name="Weir W."/>
            <person name="Kerhornou A."/>
            <person name="Aslett M."/>
            <person name="Bishop R."/>
            <person name="Bouchier C."/>
            <person name="Cochet M."/>
            <person name="Coulson R.M.R."/>
            <person name="Cronin A."/>
            <person name="de Villiers E.P."/>
            <person name="Fraser A."/>
            <person name="Fosker N."/>
            <person name="Gardner M."/>
            <person name="Goble A."/>
            <person name="Griffiths-Jones S."/>
            <person name="Harris D.E."/>
            <person name="Katzer F."/>
            <person name="Larke N."/>
            <person name="Lord A."/>
            <person name="Maser P."/>
            <person name="McKellar S."/>
            <person name="Mooney P."/>
            <person name="Morton F."/>
            <person name="Nene V."/>
            <person name="O'Neil S."/>
            <person name="Price C."/>
            <person name="Quail M.A."/>
            <person name="Rabbinowitsch E."/>
            <person name="Rawlings N.D."/>
            <person name="Rutter S."/>
            <person name="Saunders D."/>
            <person name="Seeger K."/>
            <person name="Shah T."/>
            <person name="Squares R."/>
            <person name="Squares S."/>
            <person name="Tivey A."/>
            <person name="Walker A.R."/>
            <person name="Woodward J."/>
            <person name="Dobbelaere D.A.E."/>
            <person name="Langsley G."/>
            <person name="Rajandream M.A."/>
            <person name="McKeever D."/>
            <person name="Shiels B."/>
            <person name="Tait A."/>
            <person name="Barrell B.G."/>
            <person name="Hall N."/>
        </authorList>
    </citation>
    <scope>NUCLEOTIDE SEQUENCE [LARGE SCALE GENOMIC DNA]</scope>
    <source>
        <strain evidence="4">Ankara</strain>
    </source>
</reference>
<feature type="compositionally biased region" description="Polar residues" evidence="2">
    <location>
        <begin position="581"/>
        <end position="596"/>
    </location>
</feature>
<name>Q4UAL0_THEAN</name>
<organism evidence="3 4">
    <name type="scientific">Theileria annulata</name>
    <dbReference type="NCBI Taxonomy" id="5874"/>
    <lineage>
        <taxon>Eukaryota</taxon>
        <taxon>Sar</taxon>
        <taxon>Alveolata</taxon>
        <taxon>Apicomplexa</taxon>
        <taxon>Aconoidasida</taxon>
        <taxon>Piroplasmida</taxon>
        <taxon>Theileriidae</taxon>
        <taxon>Theileria</taxon>
    </lineage>
</organism>
<feature type="region of interest" description="Disordered" evidence="2">
    <location>
        <begin position="533"/>
        <end position="552"/>
    </location>
</feature>
<dbReference type="OrthoDB" id="10261439at2759"/>
<feature type="compositionally biased region" description="Low complexity" evidence="2">
    <location>
        <begin position="533"/>
        <end position="543"/>
    </location>
</feature>
<dbReference type="RefSeq" id="XP_952767.1">
    <property type="nucleotide sequence ID" value="XM_947674.1"/>
</dbReference>
<dbReference type="KEGG" id="tan:TA07560"/>
<dbReference type="eggNOG" id="ENOG502TN72">
    <property type="taxonomic scope" value="Eukaryota"/>
</dbReference>
<protein>
    <submittedName>
        <fullName evidence="3">Uncharacterized protein</fullName>
    </submittedName>
</protein>
<feature type="coiled-coil region" evidence="1">
    <location>
        <begin position="341"/>
        <end position="383"/>
    </location>
</feature>
<sequence length="786" mass="89209">MIDKSKKTPNAAKIADNLNDLCKKLNNAIIRKKDKYLWNFYSYLYLKLGKFIEIYNKCCILRSQLEDLAPNLLDSGNSKLFSKIADISHTSSIILSKFQSITNLSNNNQLNSTNQSNTNLSSTNQLNSTNQSIGNTNYEGIILPPSVSYNNVTIDKNHNFNDNNTNNLDEIKDSLDEFENWANFDDFNTNLNVNLGDSIEKCESSQSDRAIGYEKAIESSKYTKESKIPKDSKYTKESDRVVGSKKAIESSKFKESKIPKESKYTKDSKYTTTGKGANFMGMECTMGKGANFTAMECTTGKGANFTAMECTSGKGANSTLMECTMGKGATGSENAIESSKLEKLQLEKLESEKLNRKMMELEIEREELKLQQLKLKYQLQTNTNLISTNTFPQNQQNPLSQQSQQNLQNQQSLMNLQNPLYGNLFYGENLLYGNTFDILKELMIGNDIEPLWRIENDGGLSNYLGDYAINGKNIIKTNKYSLEFNTNQLNYDTFILNLRIKLQIFINISSIELYYQDGSSVTVLGQSDTNTTNNLTTSSNNTTKYPTIGPSTVMEDTRKGANSMVTECTPGKGANSMGMECNTTNSNSSTRGENINSSWSKHRNGIIEKNMNIELMKLKEFPKLIIKCIENDGNINKLEMKIPIGIFQCVIPLEYNIQKFINVWNIINNNKIRIFVWKKYININEIINILEKYFSIKFINGIILISGYANDIILGNIIIKNNSLIVIQLKSKSNILINSIMDILKEMFSTLNNTFDYNIYQYVLKHIKQLPINYQSNIKYTNIKHY</sequence>
<dbReference type="AlphaFoldDB" id="Q4UAL0"/>
<keyword evidence="1" id="KW-0175">Coiled coil</keyword>
<keyword evidence="4" id="KW-1185">Reference proteome</keyword>
<dbReference type="InParanoid" id="Q4UAL0"/>
<dbReference type="VEuPathDB" id="PiroplasmaDB:TA07560"/>
<evidence type="ECO:0000313" key="3">
    <source>
        <dbReference type="EMBL" id="CAI76141.1"/>
    </source>
</evidence>
<evidence type="ECO:0000256" key="1">
    <source>
        <dbReference type="SAM" id="Coils"/>
    </source>
</evidence>
<feature type="region of interest" description="Disordered" evidence="2">
    <location>
        <begin position="576"/>
        <end position="596"/>
    </location>
</feature>
<evidence type="ECO:0000256" key="2">
    <source>
        <dbReference type="SAM" id="MobiDB-lite"/>
    </source>
</evidence>
<evidence type="ECO:0000313" key="4">
    <source>
        <dbReference type="Proteomes" id="UP000001950"/>
    </source>
</evidence>
<proteinExistence type="predicted"/>
<dbReference type="Proteomes" id="UP000001950">
    <property type="component" value="Chromosome 4"/>
</dbReference>
<dbReference type="GeneID" id="3862765"/>